<evidence type="ECO:0000256" key="3">
    <source>
        <dbReference type="ARBA" id="ARBA00023014"/>
    </source>
</evidence>
<sequence length="63" mass="6902">MKVITVEEKWCKQCGICVAACAKKVLEMSKGGYPSVVDASQCVGCKLCEMRCPDFAIRVKEAE</sequence>
<protein>
    <recommendedName>
        <fullName evidence="4">4Fe-4S ferredoxin-type domain-containing protein</fullName>
    </recommendedName>
</protein>
<evidence type="ECO:0000313" key="6">
    <source>
        <dbReference type="Proteomes" id="UP000013041"/>
    </source>
</evidence>
<dbReference type="InterPro" id="IPR017900">
    <property type="entry name" value="4Fe4S_Fe_S_CS"/>
</dbReference>
<dbReference type="RefSeq" id="WP_002571506.1">
    <property type="nucleotide sequence ID" value="NZ_KB851149.1"/>
</dbReference>
<evidence type="ECO:0000313" key="5">
    <source>
        <dbReference type="EMBL" id="ENZ41859.1"/>
    </source>
</evidence>
<dbReference type="SUPFAM" id="SSF54862">
    <property type="entry name" value="4Fe-4S ferredoxins"/>
    <property type="match status" value="1"/>
</dbReference>
<evidence type="ECO:0000256" key="2">
    <source>
        <dbReference type="ARBA" id="ARBA00023004"/>
    </source>
</evidence>
<organism evidence="5 6">
    <name type="scientific">Enterocloster bolteae 90B8</name>
    <dbReference type="NCBI Taxonomy" id="997897"/>
    <lineage>
        <taxon>Bacteria</taxon>
        <taxon>Bacillati</taxon>
        <taxon>Bacillota</taxon>
        <taxon>Clostridia</taxon>
        <taxon>Lachnospirales</taxon>
        <taxon>Lachnospiraceae</taxon>
        <taxon>Enterocloster</taxon>
    </lineage>
</organism>
<dbReference type="Pfam" id="PF12838">
    <property type="entry name" value="Fer4_7"/>
    <property type="match status" value="1"/>
</dbReference>
<accession>R0BA08</accession>
<dbReference type="EMBL" id="AGYG01000009">
    <property type="protein sequence ID" value="ENZ41859.1"/>
    <property type="molecule type" value="Genomic_DNA"/>
</dbReference>
<feature type="domain" description="4Fe-4S ferredoxin-type" evidence="4">
    <location>
        <begin position="2"/>
        <end position="31"/>
    </location>
</feature>
<dbReference type="Gene3D" id="3.30.70.20">
    <property type="match status" value="1"/>
</dbReference>
<keyword evidence="3" id="KW-0411">Iron-sulfur</keyword>
<comment type="caution">
    <text evidence="5">The sequence shown here is derived from an EMBL/GenBank/DDBJ whole genome shotgun (WGS) entry which is preliminary data.</text>
</comment>
<keyword evidence="1" id="KW-0479">Metal-binding</keyword>
<gene>
    <name evidence="5" type="ORF">HMPREF1097_01235</name>
</gene>
<dbReference type="GO" id="GO:0051536">
    <property type="term" value="F:iron-sulfur cluster binding"/>
    <property type="evidence" value="ECO:0007669"/>
    <property type="project" value="UniProtKB-KW"/>
</dbReference>
<dbReference type="PROSITE" id="PS00198">
    <property type="entry name" value="4FE4S_FER_1"/>
    <property type="match status" value="1"/>
</dbReference>
<dbReference type="PANTHER" id="PTHR43122">
    <property type="entry name" value="FERREDOXIN SUBUNIT OF PYRUVATE:FLAVODOXIN OXIDOREDUCTASE-RELATED"/>
    <property type="match status" value="1"/>
</dbReference>
<dbReference type="PATRIC" id="fig|997897.5.peg.1316"/>
<keyword evidence="2" id="KW-0408">Iron</keyword>
<dbReference type="PANTHER" id="PTHR43122:SF1">
    <property type="entry name" value="IRON-SULFUR-BINDING PROTEIN"/>
    <property type="match status" value="1"/>
</dbReference>
<evidence type="ECO:0000256" key="1">
    <source>
        <dbReference type="ARBA" id="ARBA00022723"/>
    </source>
</evidence>
<dbReference type="Proteomes" id="UP000013041">
    <property type="component" value="Unassembled WGS sequence"/>
</dbReference>
<proteinExistence type="predicted"/>
<dbReference type="InterPro" id="IPR017896">
    <property type="entry name" value="4Fe4S_Fe-S-bd"/>
</dbReference>
<dbReference type="PROSITE" id="PS51379">
    <property type="entry name" value="4FE4S_FER_2"/>
    <property type="match status" value="2"/>
</dbReference>
<name>R0BA08_9FIRM</name>
<dbReference type="AlphaFoldDB" id="R0BA08"/>
<dbReference type="GO" id="GO:0046872">
    <property type="term" value="F:metal ion binding"/>
    <property type="evidence" value="ECO:0007669"/>
    <property type="project" value="UniProtKB-KW"/>
</dbReference>
<dbReference type="HOGENOM" id="CLU_139698_5_3_9"/>
<evidence type="ECO:0000259" key="4">
    <source>
        <dbReference type="PROSITE" id="PS51379"/>
    </source>
</evidence>
<feature type="domain" description="4Fe-4S ferredoxin-type" evidence="4">
    <location>
        <begin position="33"/>
        <end position="62"/>
    </location>
</feature>
<reference evidence="5 6" key="1">
    <citation type="submission" date="2013-01" db="EMBL/GenBank/DDBJ databases">
        <title>The Genome Sequence of Clostridium bolteae 90B8.</title>
        <authorList>
            <consortium name="The Broad Institute Genome Sequencing Platform"/>
            <person name="Earl A."/>
            <person name="Ward D."/>
            <person name="Feldgarden M."/>
            <person name="Gevers D."/>
            <person name="Courvalin P."/>
            <person name="Lambert T."/>
            <person name="Walker B."/>
            <person name="Young S.K."/>
            <person name="Zeng Q."/>
            <person name="Gargeya S."/>
            <person name="Fitzgerald M."/>
            <person name="Haas B."/>
            <person name="Abouelleil A."/>
            <person name="Alvarado L."/>
            <person name="Arachchi H.M."/>
            <person name="Berlin A.M."/>
            <person name="Chapman S.B."/>
            <person name="Dewar J."/>
            <person name="Goldberg J."/>
            <person name="Griggs A."/>
            <person name="Gujja S."/>
            <person name="Hansen M."/>
            <person name="Howarth C."/>
            <person name="Imamovic A."/>
            <person name="Larimer J."/>
            <person name="McCowan C."/>
            <person name="Murphy C."/>
            <person name="Neiman D."/>
            <person name="Pearson M."/>
            <person name="Priest M."/>
            <person name="Roberts A."/>
            <person name="Saif S."/>
            <person name="Shea T."/>
            <person name="Sisk P."/>
            <person name="Sykes S."/>
            <person name="Wortman J."/>
            <person name="Nusbaum C."/>
            <person name="Birren B."/>
        </authorList>
    </citation>
    <scope>NUCLEOTIDE SEQUENCE [LARGE SCALE GENOMIC DNA]</scope>
    <source>
        <strain evidence="5 6">90B8</strain>
    </source>
</reference>